<feature type="compositionally biased region" description="Polar residues" evidence="1">
    <location>
        <begin position="1"/>
        <end position="17"/>
    </location>
</feature>
<dbReference type="EMBL" id="NMVI01000016">
    <property type="protein sequence ID" value="OYN87583.1"/>
    <property type="molecule type" value="Genomic_DNA"/>
</dbReference>
<evidence type="ECO:0000256" key="2">
    <source>
        <dbReference type="SAM" id="Phobius"/>
    </source>
</evidence>
<dbReference type="InterPro" id="IPR012551">
    <property type="entry name" value="DUF1707_SHOCT-like"/>
</dbReference>
<evidence type="ECO:0000313" key="7">
    <source>
        <dbReference type="Proteomes" id="UP000216533"/>
    </source>
</evidence>
<keyword evidence="2" id="KW-0472">Membrane</keyword>
<feature type="region of interest" description="Disordered" evidence="1">
    <location>
        <begin position="1"/>
        <end position="26"/>
    </location>
</feature>
<accession>A0A255ECT2</accession>
<sequence length="126" mass="13649">MSDNLPISSKYRSQADQPVSEEERNDLNSRLNEAFGRGELSHDEYQQGLERLYAASNLGELVPVVSKLPAKQTYDQPAIVEQSAGKPGELTEAAQPSNKLVMYAGVAVGGAVALIVVLLMLVLFVF</sequence>
<dbReference type="RefSeq" id="WP_094450805.1">
    <property type="nucleotide sequence ID" value="NZ_NMVI01000016.1"/>
</dbReference>
<evidence type="ECO:0000313" key="4">
    <source>
        <dbReference type="EMBL" id="OYN87583.1"/>
    </source>
</evidence>
<organism evidence="5 6">
    <name type="scientific">Parenemella sanctibonifatiensis</name>
    <dbReference type="NCBI Taxonomy" id="2016505"/>
    <lineage>
        <taxon>Bacteria</taxon>
        <taxon>Bacillati</taxon>
        <taxon>Actinomycetota</taxon>
        <taxon>Actinomycetes</taxon>
        <taxon>Propionibacteriales</taxon>
        <taxon>Propionibacteriaceae</taxon>
        <taxon>Parenemella</taxon>
    </lineage>
</organism>
<evidence type="ECO:0000313" key="5">
    <source>
        <dbReference type="EMBL" id="OYN89070.1"/>
    </source>
</evidence>
<keyword evidence="2" id="KW-0812">Transmembrane</keyword>
<evidence type="ECO:0000313" key="6">
    <source>
        <dbReference type="Proteomes" id="UP000216300"/>
    </source>
</evidence>
<dbReference type="Proteomes" id="UP000216533">
    <property type="component" value="Unassembled WGS sequence"/>
</dbReference>
<dbReference type="OrthoDB" id="3748531at2"/>
<protein>
    <recommendedName>
        <fullName evidence="3">DUF1707 domain-containing protein</fullName>
    </recommendedName>
</protein>
<feature type="transmembrane region" description="Helical" evidence="2">
    <location>
        <begin position="100"/>
        <end position="125"/>
    </location>
</feature>
<keyword evidence="6" id="KW-1185">Reference proteome</keyword>
<reference evidence="6 7" key="1">
    <citation type="submission" date="2017-07" db="EMBL/GenBank/DDBJ databases">
        <title>Draft whole genome sequences of clinical Proprionibacteriaceae strains.</title>
        <authorList>
            <person name="Bernier A.-M."/>
            <person name="Bernard K."/>
            <person name="Domingo M.-C."/>
        </authorList>
    </citation>
    <scope>NUCLEOTIDE SEQUENCE [LARGE SCALE GENOMIC DNA]</scope>
    <source>
        <strain evidence="5 6">NML 150081</strain>
        <strain evidence="4 7">NML 160184</strain>
    </source>
</reference>
<dbReference type="AlphaFoldDB" id="A0A255ECT2"/>
<evidence type="ECO:0000259" key="3">
    <source>
        <dbReference type="Pfam" id="PF08044"/>
    </source>
</evidence>
<evidence type="ECO:0000256" key="1">
    <source>
        <dbReference type="SAM" id="MobiDB-lite"/>
    </source>
</evidence>
<gene>
    <name evidence="5" type="ORF">CGZ91_12460</name>
    <name evidence="4" type="ORF">CGZ92_07735</name>
</gene>
<name>A0A255ECT2_9ACTN</name>
<comment type="caution">
    <text evidence="5">The sequence shown here is derived from an EMBL/GenBank/DDBJ whole genome shotgun (WGS) entry which is preliminary data.</text>
</comment>
<keyword evidence="2" id="KW-1133">Transmembrane helix</keyword>
<accession>A0A255EHI7</accession>
<dbReference type="Pfam" id="PF08044">
    <property type="entry name" value="DUF1707"/>
    <property type="match status" value="1"/>
</dbReference>
<dbReference type="EMBL" id="NMVJ01000010">
    <property type="protein sequence ID" value="OYN89070.1"/>
    <property type="molecule type" value="Genomic_DNA"/>
</dbReference>
<dbReference type="Proteomes" id="UP000216300">
    <property type="component" value="Unassembled WGS sequence"/>
</dbReference>
<proteinExistence type="predicted"/>
<feature type="domain" description="DUF1707" evidence="3">
    <location>
        <begin position="19"/>
        <end position="69"/>
    </location>
</feature>